<reference evidence="1 2" key="1">
    <citation type="submission" date="2018-01" db="EMBL/GenBank/DDBJ databases">
        <title>Whole genome analyses suggest that Burkholderia sensu lato contains two further novel genera in the rhizoxinica-symbiotica group Mycetohabitans gen. nov., and Trinickia gen. nov.: implications for the evolution of diazotrophy and nodulation in the Burkholderiaceae.</title>
        <authorList>
            <person name="Estrada-de los Santos P."/>
            <person name="Palmer M."/>
            <person name="Chavez-Ramirez B."/>
            <person name="Beukes C."/>
            <person name="Steenkamp E.T."/>
            <person name="Hirsch A.M."/>
            <person name="Manyaka P."/>
            <person name="Maluk M."/>
            <person name="Lafos M."/>
            <person name="Crook M."/>
            <person name="Gross E."/>
            <person name="Simon M.F."/>
            <person name="Bueno dos Reis Junior F."/>
            <person name="Poole P.S."/>
            <person name="Venter S.N."/>
            <person name="James E.K."/>
        </authorList>
    </citation>
    <scope>NUCLEOTIDE SEQUENCE [LARGE SCALE GENOMIC DNA]</scope>
    <source>
        <strain evidence="1 2">GP25-8</strain>
    </source>
</reference>
<name>A0A2N7W5Q7_9BURK</name>
<keyword evidence="2" id="KW-1185">Reference proteome</keyword>
<comment type="caution">
    <text evidence="1">The sequence shown here is derived from an EMBL/GenBank/DDBJ whole genome shotgun (WGS) entry which is preliminary data.</text>
</comment>
<proteinExistence type="predicted"/>
<dbReference type="EMBL" id="PNYB01000009">
    <property type="protein sequence ID" value="PMS24723.1"/>
    <property type="molecule type" value="Genomic_DNA"/>
</dbReference>
<evidence type="ECO:0000313" key="2">
    <source>
        <dbReference type="Proteomes" id="UP000235347"/>
    </source>
</evidence>
<gene>
    <name evidence="1" type="ORF">C0Z19_13010</name>
</gene>
<protein>
    <submittedName>
        <fullName evidence="1">Uncharacterized protein</fullName>
    </submittedName>
</protein>
<sequence length="71" mass="8020">MAEQSREPHGRMRTRLQITALHGARYPSARVARAASVASFDAGARPGKPRRVWRREARCMLDRRAACLANF</sequence>
<organism evidence="1 2">
    <name type="scientific">Trinickia soli</name>
    <dbReference type="NCBI Taxonomy" id="380675"/>
    <lineage>
        <taxon>Bacteria</taxon>
        <taxon>Pseudomonadati</taxon>
        <taxon>Pseudomonadota</taxon>
        <taxon>Betaproteobacteria</taxon>
        <taxon>Burkholderiales</taxon>
        <taxon>Burkholderiaceae</taxon>
        <taxon>Trinickia</taxon>
    </lineage>
</organism>
<evidence type="ECO:0000313" key="1">
    <source>
        <dbReference type="EMBL" id="PMS24723.1"/>
    </source>
</evidence>
<accession>A0A2N7W5Q7</accession>
<dbReference type="AlphaFoldDB" id="A0A2N7W5Q7"/>
<dbReference type="Proteomes" id="UP000235347">
    <property type="component" value="Unassembled WGS sequence"/>
</dbReference>